<reference evidence="4" key="1">
    <citation type="submission" date="2020-08" db="EMBL/GenBank/DDBJ databases">
        <title>Spodoptera exigua strain:BAW_Kor-Di-RS1 Genome sequencing and assembly.</title>
        <authorList>
            <person name="Kim J."/>
            <person name="Nam H.Y."/>
            <person name="Kwon M."/>
            <person name="Choi J.H."/>
            <person name="Cho S.R."/>
            <person name="Kim G.-H."/>
        </authorList>
    </citation>
    <scope>NUCLEOTIDE SEQUENCE</scope>
    <source>
        <strain evidence="4">BAW_Kor-Di-RS1</strain>
        <tissue evidence="4">Whole-body</tissue>
    </source>
</reference>
<evidence type="ECO:0000256" key="2">
    <source>
        <dbReference type="ARBA" id="ARBA00022801"/>
    </source>
</evidence>
<dbReference type="InterPro" id="IPR029132">
    <property type="entry name" value="CBAH/NAAA_C"/>
</dbReference>
<protein>
    <recommendedName>
        <fullName evidence="3">Choloylglycine hydrolase/NAAA C-terminal domain-containing protein</fullName>
    </recommendedName>
</protein>
<dbReference type="InterPro" id="IPR052193">
    <property type="entry name" value="Peptidase_C59"/>
</dbReference>
<dbReference type="Pfam" id="PF02275">
    <property type="entry name" value="CBAH"/>
    <property type="match status" value="1"/>
</dbReference>
<name>A0A835G1C2_SPOEX</name>
<keyword evidence="2" id="KW-0378">Hydrolase</keyword>
<dbReference type="PANTHER" id="PTHR35527:SF2">
    <property type="entry name" value="HYDROLASE"/>
    <property type="match status" value="1"/>
</dbReference>
<sequence>MCTSIFTTTKDNKHLLARTMDFSFPLNPNVLYLPREYEWTSEADKEKHQSKYGLLGAGRLLGTSYFVADGVNEHGLAIAELYLPNKAVYQKELNDEKINLAPHEFITWALGKFKSISDLKTELSKVNLFEVPAPLIDTVTPLHWILTDTTGACMVIEPTGKMLHLKENPIGVMTNTPLLEWHIENLSNYLNVRPKQYDPVEFGEYTSHAFSQGTGTLGLPGGYTPPERFVRATFFKENIDQAAVEAEAVTNAVRILATVQIPKGIVVTSEGKEDYSQYLGMMCNESKTYYYTDYNNTRISKVVLTDELLERKTPKVFVMKKTEDINILNQESVTPEEKISDIKQTGETGANILDILRQELVLGVKAAQDGSLSDDAHQTIDQTIEQLKMLKNNS</sequence>
<gene>
    <name evidence="4" type="ORF">HW555_014503</name>
</gene>
<dbReference type="GO" id="GO:0016787">
    <property type="term" value="F:hydrolase activity"/>
    <property type="evidence" value="ECO:0007669"/>
    <property type="project" value="UniProtKB-KW"/>
</dbReference>
<evidence type="ECO:0000313" key="5">
    <source>
        <dbReference type="Proteomes" id="UP000648187"/>
    </source>
</evidence>
<dbReference type="CDD" id="cd00542">
    <property type="entry name" value="Ntn_PVA"/>
    <property type="match status" value="1"/>
</dbReference>
<keyword evidence="5" id="KW-1185">Reference proteome</keyword>
<feature type="domain" description="Choloylglycine hydrolase/NAAA C-terminal" evidence="3">
    <location>
        <begin position="2"/>
        <end position="316"/>
    </location>
</feature>
<dbReference type="PANTHER" id="PTHR35527">
    <property type="entry name" value="CHOLOYLGLYCINE HYDROLASE"/>
    <property type="match status" value="1"/>
</dbReference>
<proteinExistence type="inferred from homology"/>
<evidence type="ECO:0000313" key="4">
    <source>
        <dbReference type="EMBL" id="KAF9404121.1"/>
    </source>
</evidence>
<comment type="similarity">
    <text evidence="1">Belongs to the peptidase C59 family.</text>
</comment>
<dbReference type="EMBL" id="JACKWZ010001078">
    <property type="protein sequence ID" value="KAF9404121.1"/>
    <property type="molecule type" value="Genomic_DNA"/>
</dbReference>
<dbReference type="Proteomes" id="UP000648187">
    <property type="component" value="Unassembled WGS sequence"/>
</dbReference>
<dbReference type="SUPFAM" id="SSF56235">
    <property type="entry name" value="N-terminal nucleophile aminohydrolases (Ntn hydrolases)"/>
    <property type="match status" value="1"/>
</dbReference>
<evidence type="ECO:0000259" key="3">
    <source>
        <dbReference type="Pfam" id="PF02275"/>
    </source>
</evidence>
<organism evidence="4 5">
    <name type="scientific">Spodoptera exigua</name>
    <name type="common">Beet armyworm</name>
    <name type="synonym">Noctua fulgens</name>
    <dbReference type="NCBI Taxonomy" id="7107"/>
    <lineage>
        <taxon>Eukaryota</taxon>
        <taxon>Metazoa</taxon>
        <taxon>Ecdysozoa</taxon>
        <taxon>Arthropoda</taxon>
        <taxon>Hexapoda</taxon>
        <taxon>Insecta</taxon>
        <taxon>Pterygota</taxon>
        <taxon>Neoptera</taxon>
        <taxon>Endopterygota</taxon>
        <taxon>Lepidoptera</taxon>
        <taxon>Glossata</taxon>
        <taxon>Ditrysia</taxon>
        <taxon>Noctuoidea</taxon>
        <taxon>Noctuidae</taxon>
        <taxon>Amphipyrinae</taxon>
        <taxon>Spodoptera</taxon>
    </lineage>
</organism>
<accession>A0A835G1C2</accession>
<evidence type="ECO:0000256" key="1">
    <source>
        <dbReference type="ARBA" id="ARBA00006625"/>
    </source>
</evidence>
<dbReference type="Gene3D" id="3.60.60.10">
    <property type="entry name" value="Penicillin V Acylase, Chain A"/>
    <property type="match status" value="1"/>
</dbReference>
<dbReference type="InterPro" id="IPR029055">
    <property type="entry name" value="Ntn_hydrolases_N"/>
</dbReference>
<dbReference type="AlphaFoldDB" id="A0A835G1C2"/>
<comment type="caution">
    <text evidence="4">The sequence shown here is derived from an EMBL/GenBank/DDBJ whole genome shotgun (WGS) entry which is preliminary data.</text>
</comment>